<name>H6C6K1_EXODN</name>
<reference evidence="1" key="1">
    <citation type="submission" date="2011-07" db="EMBL/GenBank/DDBJ databases">
        <title>The Genome Sequence of Exophiala (Wangiella) dermatitidis NIH/UT8656.</title>
        <authorList>
            <consortium name="The Broad Institute Genome Sequencing Platform"/>
            <person name="Cuomo C."/>
            <person name="Wang Z."/>
            <person name="Hunicke-Smith S."/>
            <person name="Szanislo P.J."/>
            <person name="Earl A."/>
            <person name="Young S.K."/>
            <person name="Zeng Q."/>
            <person name="Gargeya S."/>
            <person name="Fitzgerald M."/>
            <person name="Haas B."/>
            <person name="Abouelleil A."/>
            <person name="Alvarado L."/>
            <person name="Arachchi H.M."/>
            <person name="Berlin A."/>
            <person name="Brown A."/>
            <person name="Chapman S.B."/>
            <person name="Chen Z."/>
            <person name="Dunbar C."/>
            <person name="Freedman E."/>
            <person name="Gearin G."/>
            <person name="Gellesch M."/>
            <person name="Goldberg J."/>
            <person name="Griggs A."/>
            <person name="Gujja S."/>
            <person name="Heiman D."/>
            <person name="Howarth C."/>
            <person name="Larson L."/>
            <person name="Lui A."/>
            <person name="MacDonald P.J.P."/>
            <person name="Montmayeur A."/>
            <person name="Murphy C."/>
            <person name="Neiman D."/>
            <person name="Pearson M."/>
            <person name="Priest M."/>
            <person name="Roberts A."/>
            <person name="Saif S."/>
            <person name="Shea T."/>
            <person name="Shenoy N."/>
            <person name="Sisk P."/>
            <person name="Stolte C."/>
            <person name="Sykes S."/>
            <person name="Wortman J."/>
            <person name="Nusbaum C."/>
            <person name="Birren B."/>
        </authorList>
    </citation>
    <scope>NUCLEOTIDE SEQUENCE</scope>
    <source>
        <strain evidence="1">NIH/UT8656</strain>
    </source>
</reference>
<dbReference type="Pfam" id="PF05348">
    <property type="entry name" value="UMP1"/>
    <property type="match status" value="1"/>
</dbReference>
<dbReference type="EMBL" id="JH226135">
    <property type="protein sequence ID" value="EHY59347.1"/>
    <property type="molecule type" value="Genomic_DNA"/>
</dbReference>
<dbReference type="HOGENOM" id="CLU_2705940_0_0_1"/>
<dbReference type="RefSeq" id="XP_009159808.1">
    <property type="nucleotide sequence ID" value="XM_009161560.1"/>
</dbReference>
<proteinExistence type="predicted"/>
<dbReference type="Proteomes" id="UP000007304">
    <property type="component" value="Unassembled WGS sequence"/>
</dbReference>
<evidence type="ECO:0000313" key="2">
    <source>
        <dbReference type="Proteomes" id="UP000007304"/>
    </source>
</evidence>
<organism evidence="1 2">
    <name type="scientific">Exophiala dermatitidis (strain ATCC 34100 / CBS 525.76 / NIH/UT8656)</name>
    <name type="common">Black yeast</name>
    <name type="synonym">Wangiella dermatitidis</name>
    <dbReference type="NCBI Taxonomy" id="858893"/>
    <lineage>
        <taxon>Eukaryota</taxon>
        <taxon>Fungi</taxon>
        <taxon>Dikarya</taxon>
        <taxon>Ascomycota</taxon>
        <taxon>Pezizomycotina</taxon>
        <taxon>Eurotiomycetes</taxon>
        <taxon>Chaetothyriomycetidae</taxon>
        <taxon>Chaetothyriales</taxon>
        <taxon>Herpotrichiellaceae</taxon>
        <taxon>Exophiala</taxon>
    </lineage>
</organism>
<dbReference type="STRING" id="858893.H6C6K1"/>
<dbReference type="InParanoid" id="H6C6K1"/>
<keyword evidence="2" id="KW-1185">Reference proteome</keyword>
<evidence type="ECO:0000313" key="1">
    <source>
        <dbReference type="EMBL" id="EHY59347.1"/>
    </source>
</evidence>
<gene>
    <name evidence="1" type="ORF">HMPREF1120_07339</name>
</gene>
<sequence>MELKMVREADSFRPTVLGAPGRVHEEILTGRDTEITWEDVYQGQDGLRLGLSTGGDGQAVGWTDEMERKLGMGKW</sequence>
<protein>
    <submittedName>
        <fullName evidence="1">Uncharacterized protein</fullName>
    </submittedName>
</protein>
<dbReference type="OMA" id="TWEDVYQ"/>
<dbReference type="GeneID" id="20311978"/>
<accession>H6C6K1</accession>
<dbReference type="OrthoDB" id="15001at2759"/>
<dbReference type="VEuPathDB" id="FungiDB:HMPREF1120_07339"/>
<dbReference type="AlphaFoldDB" id="H6C6K1"/>